<comment type="pathway">
    <text evidence="1 5">Protein modification; protein lipoylation via endogenous pathway; protein N(6)-(lipoyl)lysine from octanoyl-[acyl-carrier-protein]: step 1/2.</text>
</comment>
<evidence type="ECO:0000313" key="10">
    <source>
        <dbReference type="EMBL" id="KAJ9155722.1"/>
    </source>
</evidence>
<sequence>MPLRLRHIHLPSTPALGVFPSYETASAVQEVLRRRLLAYKDSTAESPSPPPPPTLLTFTPQPIYTLGRRLSLSSLSPTQLARLRAPLSVSLPSASSSSSSSSSSTFTFRPSVAASPRGGLTTYHGPGQAVLWPVLDLRGLGGRHASFTVRSYARLLEDTTAALLRRLWGLEGFTTEDPGVWVQSRPGGAAASSPAAAVGAAAAGGGRAEEGGEVRKIAAMGVYLRRHVSSLGTAINLDMPTTTATAPAEQQQQKQEEEEEEEEARNPWARFVACGLEGKGVTCVAAETAEGAGRVLDAEAVAVAWAEELATRLGVDGVERAAGVDVEGLLEEARSSPTEEE</sequence>
<dbReference type="InterPro" id="IPR045864">
    <property type="entry name" value="aa-tRNA-synth_II/BPL/LPL"/>
</dbReference>
<dbReference type="Pfam" id="PF21948">
    <property type="entry name" value="LplA-B_cat"/>
    <property type="match status" value="1"/>
</dbReference>
<evidence type="ECO:0000256" key="5">
    <source>
        <dbReference type="PIRNR" id="PIRNR016262"/>
    </source>
</evidence>
<keyword evidence="11" id="KW-1185">Reference proteome</keyword>
<evidence type="ECO:0000256" key="6">
    <source>
        <dbReference type="PIRSR" id="PIRSR016262-2"/>
    </source>
</evidence>
<feature type="domain" description="BPL/LPL catalytic" evidence="9">
    <location>
        <begin position="49"/>
        <end position="317"/>
    </location>
</feature>
<name>A0AA38RZ39_9PEZI</name>
<evidence type="ECO:0000256" key="1">
    <source>
        <dbReference type="ARBA" id="ARBA00004821"/>
    </source>
</evidence>
<dbReference type="EC" id="2.3.1.181" evidence="5"/>
<feature type="site" description="Lowers pKa of active site Cys" evidence="7">
    <location>
        <position position="216"/>
    </location>
</feature>
<evidence type="ECO:0000256" key="4">
    <source>
        <dbReference type="ARBA" id="ARBA00023315"/>
    </source>
</evidence>
<dbReference type="PIRSF" id="PIRSF016262">
    <property type="entry name" value="LPLase"/>
    <property type="match status" value="1"/>
</dbReference>
<organism evidence="10 11">
    <name type="scientific">Pleurostoma richardsiae</name>
    <dbReference type="NCBI Taxonomy" id="41990"/>
    <lineage>
        <taxon>Eukaryota</taxon>
        <taxon>Fungi</taxon>
        <taxon>Dikarya</taxon>
        <taxon>Ascomycota</taxon>
        <taxon>Pezizomycotina</taxon>
        <taxon>Sordariomycetes</taxon>
        <taxon>Sordariomycetidae</taxon>
        <taxon>Calosphaeriales</taxon>
        <taxon>Pleurostomataceae</taxon>
        <taxon>Pleurostoma</taxon>
    </lineage>
</organism>
<comment type="similarity">
    <text evidence="2 5">Belongs to the LipB family.</text>
</comment>
<comment type="caution">
    <text evidence="10">The sequence shown here is derived from an EMBL/GenBank/DDBJ whole genome shotgun (WGS) entry which is preliminary data.</text>
</comment>
<reference evidence="10" key="1">
    <citation type="submission" date="2022-07" db="EMBL/GenBank/DDBJ databases">
        <title>Fungi with potential for degradation of polypropylene.</title>
        <authorList>
            <person name="Gostincar C."/>
        </authorList>
    </citation>
    <scope>NUCLEOTIDE SEQUENCE</scope>
    <source>
        <strain evidence="10">EXF-13308</strain>
    </source>
</reference>
<dbReference type="SUPFAM" id="SSF55681">
    <property type="entry name" value="Class II aaRS and biotin synthetases"/>
    <property type="match status" value="1"/>
</dbReference>
<keyword evidence="4 5" id="KW-0012">Acyltransferase</keyword>
<gene>
    <name evidence="10" type="ORF">NKR23_g1901</name>
</gene>
<comment type="function">
    <text evidence="5">Catalyzes the transfer of endogenously produced octanoic acid from octanoyl-acyl-carrier-protein onto the lipoyl domains of lipoate-dependent enzymes. Lipoyl-ACP can also act as a substrate although octanoyl-ACP is likely to be the physiological substrate.</text>
</comment>
<evidence type="ECO:0000259" key="9">
    <source>
        <dbReference type="PROSITE" id="PS51733"/>
    </source>
</evidence>
<dbReference type="InterPro" id="IPR004143">
    <property type="entry name" value="BPL_LPL_catalytic"/>
</dbReference>
<dbReference type="GO" id="GO:0009249">
    <property type="term" value="P:protein lipoylation"/>
    <property type="evidence" value="ECO:0007669"/>
    <property type="project" value="InterPro"/>
</dbReference>
<feature type="binding site" evidence="6">
    <location>
        <begin position="232"/>
        <end position="234"/>
    </location>
    <ligand>
        <name>substrate</name>
    </ligand>
</feature>
<evidence type="ECO:0000256" key="8">
    <source>
        <dbReference type="SAM" id="MobiDB-lite"/>
    </source>
</evidence>
<feature type="binding site" evidence="6">
    <location>
        <begin position="117"/>
        <end position="124"/>
    </location>
    <ligand>
        <name>substrate</name>
    </ligand>
</feature>
<proteinExistence type="inferred from homology"/>
<evidence type="ECO:0000256" key="2">
    <source>
        <dbReference type="ARBA" id="ARBA00007907"/>
    </source>
</evidence>
<dbReference type="PANTHER" id="PTHR10993:SF7">
    <property type="entry name" value="LIPOYLTRANSFERASE 2, MITOCHONDRIAL-RELATED"/>
    <property type="match status" value="1"/>
</dbReference>
<evidence type="ECO:0000256" key="7">
    <source>
        <dbReference type="PIRSR" id="PIRSR016262-3"/>
    </source>
</evidence>
<dbReference type="AlphaFoldDB" id="A0AA38RZ39"/>
<dbReference type="GO" id="GO:0033819">
    <property type="term" value="F:lipoyl(octanoyl) transferase activity"/>
    <property type="evidence" value="ECO:0007669"/>
    <property type="project" value="UniProtKB-EC"/>
</dbReference>
<keyword evidence="3 5" id="KW-0808">Transferase</keyword>
<accession>A0AA38RZ39</accession>
<evidence type="ECO:0000313" key="11">
    <source>
        <dbReference type="Proteomes" id="UP001174694"/>
    </source>
</evidence>
<dbReference type="Gene3D" id="3.30.930.10">
    <property type="entry name" value="Bira Bifunctional Protein, Domain 2"/>
    <property type="match status" value="1"/>
</dbReference>
<dbReference type="PANTHER" id="PTHR10993">
    <property type="entry name" value="OCTANOYLTRANSFERASE"/>
    <property type="match status" value="1"/>
</dbReference>
<dbReference type="PROSITE" id="PS51733">
    <property type="entry name" value="BPL_LPL_CATALYTIC"/>
    <property type="match status" value="1"/>
</dbReference>
<comment type="catalytic activity">
    <reaction evidence="5">
        <text>octanoyl-[ACP] + L-lysyl-[protein] = N(6)-octanoyl-L-lysyl-[protein] + holo-[ACP] + H(+)</text>
        <dbReference type="Rhea" id="RHEA:17665"/>
        <dbReference type="Rhea" id="RHEA-COMP:9636"/>
        <dbReference type="Rhea" id="RHEA-COMP:9685"/>
        <dbReference type="Rhea" id="RHEA-COMP:9752"/>
        <dbReference type="Rhea" id="RHEA-COMP:9928"/>
        <dbReference type="ChEBI" id="CHEBI:15378"/>
        <dbReference type="ChEBI" id="CHEBI:29969"/>
        <dbReference type="ChEBI" id="CHEBI:64479"/>
        <dbReference type="ChEBI" id="CHEBI:78463"/>
        <dbReference type="ChEBI" id="CHEBI:78809"/>
        <dbReference type="EC" id="2.3.1.181"/>
    </reaction>
</comment>
<dbReference type="Proteomes" id="UP001174694">
    <property type="component" value="Unassembled WGS sequence"/>
</dbReference>
<dbReference type="EMBL" id="JANBVO010000003">
    <property type="protein sequence ID" value="KAJ9155722.1"/>
    <property type="molecule type" value="Genomic_DNA"/>
</dbReference>
<evidence type="ECO:0000256" key="3">
    <source>
        <dbReference type="ARBA" id="ARBA00022679"/>
    </source>
</evidence>
<dbReference type="InterPro" id="IPR000544">
    <property type="entry name" value="Octanoyltransferase"/>
</dbReference>
<feature type="binding site" evidence="6">
    <location>
        <begin position="219"/>
        <end position="221"/>
    </location>
    <ligand>
        <name>substrate</name>
    </ligand>
</feature>
<feature type="region of interest" description="Disordered" evidence="8">
    <location>
        <begin position="243"/>
        <end position="265"/>
    </location>
</feature>
<protein>
    <recommendedName>
        <fullName evidence="5">Octanoyltransferase</fullName>
        <ecNumber evidence="5">2.3.1.181</ecNumber>
    </recommendedName>
</protein>